<dbReference type="AlphaFoldDB" id="A0A078KU60"/>
<organism evidence="1 2">
    <name type="scientific">[Clostridium] cellulosi</name>
    <dbReference type="NCBI Taxonomy" id="29343"/>
    <lineage>
        <taxon>Bacteria</taxon>
        <taxon>Bacillati</taxon>
        <taxon>Bacillota</taxon>
        <taxon>Clostridia</taxon>
        <taxon>Eubacteriales</taxon>
        <taxon>Oscillospiraceae</taxon>
        <taxon>Oscillospiraceae incertae sedis</taxon>
    </lineage>
</organism>
<dbReference type="EMBL" id="LM995447">
    <property type="protein sequence ID" value="CDZ24659.1"/>
    <property type="molecule type" value="Genomic_DNA"/>
</dbReference>
<name>A0A078KU60_9FIRM</name>
<gene>
    <name evidence="1" type="ORF">CCDG5_1549</name>
</gene>
<dbReference type="STRING" id="29343.CCDG5_1549"/>
<dbReference type="KEGG" id="ccel:CCDG5_1549"/>
<dbReference type="InterPro" id="IPR032066">
    <property type="entry name" value="GP3_package"/>
</dbReference>
<evidence type="ECO:0000313" key="2">
    <source>
        <dbReference type="Proteomes" id="UP000032431"/>
    </source>
</evidence>
<evidence type="ECO:0000313" key="1">
    <source>
        <dbReference type="EMBL" id="CDZ24659.1"/>
    </source>
</evidence>
<keyword evidence="2" id="KW-1185">Reference proteome</keyword>
<proteinExistence type="predicted"/>
<reference evidence="2" key="1">
    <citation type="submission" date="2014-07" db="EMBL/GenBank/DDBJ databases">
        <authorList>
            <person name="Wibberg D."/>
        </authorList>
    </citation>
    <scope>NUCLEOTIDE SEQUENCE [LARGE SCALE GENOMIC DNA]</scope>
    <source>
        <strain evidence="2">DG5</strain>
    </source>
</reference>
<accession>A0A078KU60</accession>
<sequence>MKKKYSKKRLKRLIDAYVETDGVKSLAGLALYLGIDSAELNQLQSDSKDGYSEIIAYARTCIEKDIVENGLRGKYNASMASFILRSSFGYRDKGELPPQGPVKIEVAEELLGDAV</sequence>
<dbReference type="PATRIC" id="fig|29343.3.peg.1633"/>
<dbReference type="Pfam" id="PF16677">
    <property type="entry name" value="GP3_package"/>
    <property type="match status" value="1"/>
</dbReference>
<dbReference type="Gene3D" id="1.10.132.80">
    <property type="match status" value="1"/>
</dbReference>
<dbReference type="HOGENOM" id="CLU_2104718_0_0_9"/>
<dbReference type="Proteomes" id="UP000032431">
    <property type="component" value="Chromosome I"/>
</dbReference>
<protein>
    <submittedName>
        <fullName evidence="1">Uncharacterized protein</fullName>
    </submittedName>
</protein>